<reference evidence="3 4" key="1">
    <citation type="journal article" date="2016" name="Nat. Commun.">
        <title>Thousands of microbial genomes shed light on interconnected biogeochemical processes in an aquifer system.</title>
        <authorList>
            <person name="Anantharaman K."/>
            <person name="Brown C.T."/>
            <person name="Hug L.A."/>
            <person name="Sharon I."/>
            <person name="Castelle C.J."/>
            <person name="Probst A.J."/>
            <person name="Thomas B.C."/>
            <person name="Singh A."/>
            <person name="Wilkins M.J."/>
            <person name="Karaoz U."/>
            <person name="Brodie E.L."/>
            <person name="Williams K.H."/>
            <person name="Hubbard S.S."/>
            <person name="Banfield J.F."/>
        </authorList>
    </citation>
    <scope>NUCLEOTIDE SEQUENCE [LARGE SCALE GENOMIC DNA]</scope>
</reference>
<feature type="transmembrane region" description="Helical" evidence="1">
    <location>
        <begin position="315"/>
        <end position="332"/>
    </location>
</feature>
<evidence type="ECO:0000256" key="1">
    <source>
        <dbReference type="SAM" id="Phobius"/>
    </source>
</evidence>
<feature type="domain" description="Glycosyltransferase RgtA/B/C/D-like" evidence="2">
    <location>
        <begin position="50"/>
        <end position="205"/>
    </location>
</feature>
<feature type="transmembrane region" description="Helical" evidence="1">
    <location>
        <begin position="249"/>
        <end position="264"/>
    </location>
</feature>
<feature type="transmembrane region" description="Helical" evidence="1">
    <location>
        <begin position="149"/>
        <end position="182"/>
    </location>
</feature>
<dbReference type="Pfam" id="PF13231">
    <property type="entry name" value="PMT_2"/>
    <property type="match status" value="1"/>
</dbReference>
<keyword evidence="1" id="KW-1133">Transmembrane helix</keyword>
<proteinExistence type="predicted"/>
<dbReference type="EMBL" id="MFJK01000009">
    <property type="protein sequence ID" value="OGG19158.1"/>
    <property type="molecule type" value="Genomic_DNA"/>
</dbReference>
<feature type="transmembrane region" description="Helical" evidence="1">
    <location>
        <begin position="194"/>
        <end position="212"/>
    </location>
</feature>
<dbReference type="InterPro" id="IPR038731">
    <property type="entry name" value="RgtA/B/C-like"/>
</dbReference>
<evidence type="ECO:0000259" key="2">
    <source>
        <dbReference type="Pfam" id="PF13231"/>
    </source>
</evidence>
<sequence>MREYWFLFLAPLLHFLASLSFPFVYWPEMLNWPLILSAGWLPYKDFTTIHTPLLPYILTLFYSIFGFEILSLRLFAAGMLALTSFLLGFLIFTTTKNKWLTVVSAFVYIYLTFAFEGNTVWFESALAPIFLLSFILMKKTLEEAESKNFFYLGGLLAVALLIKQTSLYLLPVYALFFLYLFFRRKLTLQRVTLFIAPAASLLLLFAFYLHSLDLWPHFYRWAVEFVFLLPSLSTADVPPDLLLPSKKQLLLILLIVFVGIYALWQTRKFATLLALSFLIFSILFIFPRFAYFHLLIALPFFIILISELLHKSKNIMSFALVLIFTGLTIPVFRGTVASGNRFLNPEVLEVASYLQNSHPDSSIFSLNGPDLVYFLIRKPPAVRPWVDQLPWEMIFFGDQNFLQAFKKGDPDLVIFRPYLQRAVDGLGAYQPKLVVDYVFGHYTPIKKFEAGTIILKKI</sequence>
<gene>
    <name evidence="3" type="ORF">A2721_01940</name>
</gene>
<keyword evidence="1" id="KW-0812">Transmembrane</keyword>
<dbReference type="STRING" id="1798381.A2721_01940"/>
<evidence type="ECO:0000313" key="3">
    <source>
        <dbReference type="EMBL" id="OGG19158.1"/>
    </source>
</evidence>
<organism evidence="3 4">
    <name type="scientific">Candidatus Gottesmanbacteria bacterium RIFCSPHIGHO2_01_FULL_47_48</name>
    <dbReference type="NCBI Taxonomy" id="1798381"/>
    <lineage>
        <taxon>Bacteria</taxon>
        <taxon>Candidatus Gottesmaniibacteriota</taxon>
    </lineage>
</organism>
<feature type="transmembrane region" description="Helical" evidence="1">
    <location>
        <begin position="291"/>
        <end position="309"/>
    </location>
</feature>
<keyword evidence="1" id="KW-0472">Membrane</keyword>
<feature type="transmembrane region" description="Helical" evidence="1">
    <location>
        <begin position="74"/>
        <end position="93"/>
    </location>
</feature>
<dbReference type="Proteomes" id="UP000177871">
    <property type="component" value="Unassembled WGS sequence"/>
</dbReference>
<comment type="caution">
    <text evidence="3">The sequence shown here is derived from an EMBL/GenBank/DDBJ whole genome shotgun (WGS) entry which is preliminary data.</text>
</comment>
<protein>
    <recommendedName>
        <fullName evidence="2">Glycosyltransferase RgtA/B/C/D-like domain-containing protein</fullName>
    </recommendedName>
</protein>
<name>A0A1F6A376_9BACT</name>
<feature type="transmembrane region" description="Helical" evidence="1">
    <location>
        <begin position="99"/>
        <end position="115"/>
    </location>
</feature>
<dbReference type="AlphaFoldDB" id="A0A1F6A376"/>
<accession>A0A1F6A376</accession>
<evidence type="ECO:0000313" key="4">
    <source>
        <dbReference type="Proteomes" id="UP000177871"/>
    </source>
</evidence>